<dbReference type="EMBL" id="SOBG01000001">
    <property type="protein sequence ID" value="TDT72565.1"/>
    <property type="molecule type" value="Genomic_DNA"/>
</dbReference>
<comment type="subcellular location">
    <subcellularLocation>
        <location evidence="2">Cell membrane</location>
        <topology evidence="2">Multi-pass membrane protein</topology>
    </subcellularLocation>
</comment>
<dbReference type="PANTHER" id="PTHR45528">
    <property type="entry name" value="SENSOR HISTIDINE KINASE CPXA"/>
    <property type="match status" value="1"/>
</dbReference>
<dbReference type="InterPro" id="IPR036097">
    <property type="entry name" value="HisK_dim/P_sf"/>
</dbReference>
<dbReference type="Pfam" id="PF02518">
    <property type="entry name" value="HATPase_c"/>
    <property type="match status" value="1"/>
</dbReference>
<keyword evidence="19" id="KW-1185">Reference proteome</keyword>
<feature type="transmembrane region" description="Helical" evidence="15">
    <location>
        <begin position="7"/>
        <end position="26"/>
    </location>
</feature>
<comment type="catalytic activity">
    <reaction evidence="1">
        <text>ATP + protein L-histidine = ADP + protein N-phospho-L-histidine.</text>
        <dbReference type="EC" id="2.7.13.3"/>
    </reaction>
</comment>
<evidence type="ECO:0000256" key="9">
    <source>
        <dbReference type="ARBA" id="ARBA00022777"/>
    </source>
</evidence>
<keyword evidence="10" id="KW-0067">ATP-binding</keyword>
<evidence type="ECO:0000256" key="11">
    <source>
        <dbReference type="ARBA" id="ARBA00022989"/>
    </source>
</evidence>
<dbReference type="SMART" id="SM00304">
    <property type="entry name" value="HAMP"/>
    <property type="match status" value="1"/>
</dbReference>
<evidence type="ECO:0000256" key="12">
    <source>
        <dbReference type="ARBA" id="ARBA00023012"/>
    </source>
</evidence>
<evidence type="ECO:0000256" key="4">
    <source>
        <dbReference type="ARBA" id="ARBA00022475"/>
    </source>
</evidence>
<dbReference type="Gene3D" id="6.10.340.10">
    <property type="match status" value="1"/>
</dbReference>
<dbReference type="GO" id="GO:0005886">
    <property type="term" value="C:plasma membrane"/>
    <property type="evidence" value="ECO:0007669"/>
    <property type="project" value="UniProtKB-SubCell"/>
</dbReference>
<name>A0AA46I6L4_9FUSO</name>
<dbReference type="SUPFAM" id="SSF158472">
    <property type="entry name" value="HAMP domain-like"/>
    <property type="match status" value="1"/>
</dbReference>
<gene>
    <name evidence="18" type="ORF">EV215_0375</name>
</gene>
<evidence type="ECO:0000256" key="2">
    <source>
        <dbReference type="ARBA" id="ARBA00004651"/>
    </source>
</evidence>
<dbReference type="GO" id="GO:0000155">
    <property type="term" value="F:phosphorelay sensor kinase activity"/>
    <property type="evidence" value="ECO:0007669"/>
    <property type="project" value="InterPro"/>
</dbReference>
<feature type="coiled-coil region" evidence="14">
    <location>
        <begin position="222"/>
        <end position="253"/>
    </location>
</feature>
<accession>A0AA46I6L4</accession>
<keyword evidence="13 15" id="KW-0472">Membrane</keyword>
<dbReference type="FunFam" id="1.10.287.130:FF:000001">
    <property type="entry name" value="Two-component sensor histidine kinase"/>
    <property type="match status" value="1"/>
</dbReference>
<keyword evidence="9" id="KW-0418">Kinase</keyword>
<dbReference type="SUPFAM" id="SSF55874">
    <property type="entry name" value="ATPase domain of HSP90 chaperone/DNA topoisomerase II/histidine kinase"/>
    <property type="match status" value="1"/>
</dbReference>
<dbReference type="Proteomes" id="UP000294678">
    <property type="component" value="Unassembled WGS sequence"/>
</dbReference>
<dbReference type="GO" id="GO:0005524">
    <property type="term" value="F:ATP binding"/>
    <property type="evidence" value="ECO:0007669"/>
    <property type="project" value="UniProtKB-KW"/>
</dbReference>
<dbReference type="SUPFAM" id="SSF47384">
    <property type="entry name" value="Homodimeric domain of signal transducing histidine kinase"/>
    <property type="match status" value="1"/>
</dbReference>
<dbReference type="EC" id="2.7.13.3" evidence="3"/>
<dbReference type="AlphaFoldDB" id="A0AA46I6L4"/>
<dbReference type="PANTHER" id="PTHR45528:SF1">
    <property type="entry name" value="SENSOR HISTIDINE KINASE CPXA"/>
    <property type="match status" value="1"/>
</dbReference>
<evidence type="ECO:0000256" key="1">
    <source>
        <dbReference type="ARBA" id="ARBA00000085"/>
    </source>
</evidence>
<protein>
    <recommendedName>
        <fullName evidence="3">histidine kinase</fullName>
        <ecNumber evidence="3">2.7.13.3</ecNumber>
    </recommendedName>
</protein>
<evidence type="ECO:0000256" key="10">
    <source>
        <dbReference type="ARBA" id="ARBA00022840"/>
    </source>
</evidence>
<keyword evidence="5" id="KW-0597">Phosphoprotein</keyword>
<evidence type="ECO:0000256" key="6">
    <source>
        <dbReference type="ARBA" id="ARBA00022679"/>
    </source>
</evidence>
<evidence type="ECO:0000256" key="15">
    <source>
        <dbReference type="SAM" id="Phobius"/>
    </source>
</evidence>
<dbReference type="InterPro" id="IPR004358">
    <property type="entry name" value="Sig_transdc_His_kin-like_C"/>
</dbReference>
<evidence type="ECO:0000256" key="5">
    <source>
        <dbReference type="ARBA" id="ARBA00022553"/>
    </source>
</evidence>
<evidence type="ECO:0000256" key="13">
    <source>
        <dbReference type="ARBA" id="ARBA00023136"/>
    </source>
</evidence>
<keyword evidence="11 15" id="KW-1133">Transmembrane helix</keyword>
<dbReference type="Pfam" id="PF00512">
    <property type="entry name" value="HisKA"/>
    <property type="match status" value="1"/>
</dbReference>
<proteinExistence type="predicted"/>
<feature type="transmembrane region" description="Helical" evidence="15">
    <location>
        <begin position="160"/>
        <end position="187"/>
    </location>
</feature>
<organism evidence="18 19">
    <name type="scientific">Hypnocyclicus thermotrophus</name>
    <dbReference type="NCBI Taxonomy" id="1627895"/>
    <lineage>
        <taxon>Bacteria</taxon>
        <taxon>Fusobacteriati</taxon>
        <taxon>Fusobacteriota</taxon>
        <taxon>Fusobacteriia</taxon>
        <taxon>Fusobacteriales</taxon>
        <taxon>Fusobacteriaceae</taxon>
        <taxon>Hypnocyclicus</taxon>
    </lineage>
</organism>
<dbReference type="CDD" id="cd06225">
    <property type="entry name" value="HAMP"/>
    <property type="match status" value="1"/>
</dbReference>
<evidence type="ECO:0000256" key="3">
    <source>
        <dbReference type="ARBA" id="ARBA00012438"/>
    </source>
</evidence>
<keyword evidence="14" id="KW-0175">Coiled coil</keyword>
<feature type="domain" description="HAMP" evidence="17">
    <location>
        <begin position="189"/>
        <end position="241"/>
    </location>
</feature>
<keyword evidence="7 15" id="KW-0812">Transmembrane</keyword>
<evidence type="ECO:0000313" key="18">
    <source>
        <dbReference type="EMBL" id="TDT72565.1"/>
    </source>
</evidence>
<dbReference type="Gene3D" id="1.10.287.130">
    <property type="match status" value="1"/>
</dbReference>
<evidence type="ECO:0000259" key="16">
    <source>
        <dbReference type="PROSITE" id="PS50109"/>
    </source>
</evidence>
<dbReference type="Gene3D" id="3.30.565.10">
    <property type="entry name" value="Histidine kinase-like ATPase, C-terminal domain"/>
    <property type="match status" value="1"/>
</dbReference>
<keyword evidence="4" id="KW-1003">Cell membrane</keyword>
<dbReference type="InterPro" id="IPR003661">
    <property type="entry name" value="HisK_dim/P_dom"/>
</dbReference>
<keyword evidence="6" id="KW-0808">Transferase</keyword>
<feature type="domain" description="Histidine kinase" evidence="16">
    <location>
        <begin position="263"/>
        <end position="475"/>
    </location>
</feature>
<sequence>MKLNKKIGLIVSSVMFIVFIILFFVARHIAIPTYITYKKAQIKEVRKLIEKGENVKLLQEKYLVGIIQVNLKEKKTNELKEQLKKRINEKFKNIRERPPIPPEIEQAFLEFQHSNKINEKFYLKEIRTKQLNANILLYKYVKKNGEAIFISAILTRLDEIFGIITLFSLIMFIVIYLVVIIVINILVSKKLINPIIKIKNITYKMAELDFKEKIDINSKDELEELAKSINFLSEELELNINKLKADIKKKEKINEIQKRFYSNMSHELKTPLAIIQGYSKGLKDNIKPQKRDFYYEVIQEEIEKMVSIINNLININKIDIEEINKEKIEIKEFIINVLEKYNLDIEEKNVKLDLKLIDKSVLADKKGIKSVVDNILSNAFVYVKENGKIKINVEEFGENTIKISIFNEGKNIPEESLDYIWRPFYRADDLEERKYGGTGLGLAITSGILKNHNSDFGVINKKNGVEFYFTLEKAIKDN</sequence>
<dbReference type="RefSeq" id="WP_134112279.1">
    <property type="nucleotide sequence ID" value="NZ_SOBG01000001.1"/>
</dbReference>
<evidence type="ECO:0000259" key="17">
    <source>
        <dbReference type="PROSITE" id="PS50885"/>
    </source>
</evidence>
<dbReference type="InterPro" id="IPR005467">
    <property type="entry name" value="His_kinase_dom"/>
</dbReference>
<dbReference type="SMART" id="SM00388">
    <property type="entry name" value="HisKA"/>
    <property type="match status" value="1"/>
</dbReference>
<dbReference type="PRINTS" id="PR00344">
    <property type="entry name" value="BCTRLSENSOR"/>
</dbReference>
<dbReference type="InterPro" id="IPR036890">
    <property type="entry name" value="HATPase_C_sf"/>
</dbReference>
<evidence type="ECO:0000256" key="14">
    <source>
        <dbReference type="SAM" id="Coils"/>
    </source>
</evidence>
<dbReference type="Pfam" id="PF00672">
    <property type="entry name" value="HAMP"/>
    <property type="match status" value="1"/>
</dbReference>
<evidence type="ECO:0000256" key="8">
    <source>
        <dbReference type="ARBA" id="ARBA00022741"/>
    </source>
</evidence>
<evidence type="ECO:0000313" key="19">
    <source>
        <dbReference type="Proteomes" id="UP000294678"/>
    </source>
</evidence>
<keyword evidence="8" id="KW-0547">Nucleotide-binding</keyword>
<dbReference type="CDD" id="cd00082">
    <property type="entry name" value="HisKA"/>
    <property type="match status" value="1"/>
</dbReference>
<dbReference type="InterPro" id="IPR050398">
    <property type="entry name" value="HssS/ArlS-like"/>
</dbReference>
<dbReference type="SMART" id="SM00387">
    <property type="entry name" value="HATPase_c"/>
    <property type="match status" value="1"/>
</dbReference>
<comment type="caution">
    <text evidence="18">The sequence shown here is derived from an EMBL/GenBank/DDBJ whole genome shotgun (WGS) entry which is preliminary data.</text>
</comment>
<dbReference type="InterPro" id="IPR003594">
    <property type="entry name" value="HATPase_dom"/>
</dbReference>
<dbReference type="InterPro" id="IPR003660">
    <property type="entry name" value="HAMP_dom"/>
</dbReference>
<reference evidence="18 19" key="1">
    <citation type="submission" date="2019-03" db="EMBL/GenBank/DDBJ databases">
        <title>Genomic Encyclopedia of Type Strains, Phase IV (KMG-IV): sequencing the most valuable type-strain genomes for metagenomic binning, comparative biology and taxonomic classification.</title>
        <authorList>
            <person name="Goeker M."/>
        </authorList>
    </citation>
    <scope>NUCLEOTIDE SEQUENCE [LARGE SCALE GENOMIC DNA]</scope>
    <source>
        <strain evidence="18 19">DSM 100055</strain>
    </source>
</reference>
<dbReference type="PROSITE" id="PS50109">
    <property type="entry name" value="HIS_KIN"/>
    <property type="match status" value="1"/>
</dbReference>
<evidence type="ECO:0000256" key="7">
    <source>
        <dbReference type="ARBA" id="ARBA00022692"/>
    </source>
</evidence>
<keyword evidence="12" id="KW-0902">Two-component regulatory system</keyword>
<dbReference type="PROSITE" id="PS50885">
    <property type="entry name" value="HAMP"/>
    <property type="match status" value="1"/>
</dbReference>